<dbReference type="PANTHER" id="PTHR39082">
    <property type="entry name" value="PHOSPHOLIPASE C-BETA-2-RELATED"/>
    <property type="match status" value="1"/>
</dbReference>
<dbReference type="InterPro" id="IPR003743">
    <property type="entry name" value="Zf-RING_7"/>
</dbReference>
<reference evidence="5" key="1">
    <citation type="journal article" date="2019" name="Int. J. Syst. Evol. Microbiol.">
        <title>The Global Catalogue of Microorganisms (GCM) 10K type strain sequencing project: providing services to taxonomists for standard genome sequencing and annotation.</title>
        <authorList>
            <consortium name="The Broad Institute Genomics Platform"/>
            <consortium name="The Broad Institute Genome Sequencing Center for Infectious Disease"/>
            <person name="Wu L."/>
            <person name="Ma J."/>
        </authorList>
    </citation>
    <scope>NUCLEOTIDE SEQUENCE [LARGE SCALE GENOMIC DNA]</scope>
    <source>
        <strain evidence="5">KCTC 33576</strain>
    </source>
</reference>
<dbReference type="Pfam" id="PF24481">
    <property type="entry name" value="CT398_CC"/>
    <property type="match status" value="1"/>
</dbReference>
<proteinExistence type="predicted"/>
<evidence type="ECO:0000313" key="4">
    <source>
        <dbReference type="EMBL" id="MFD2839226.1"/>
    </source>
</evidence>
<dbReference type="Gene3D" id="1.10.287.1490">
    <property type="match status" value="1"/>
</dbReference>
<evidence type="ECO:0000259" key="2">
    <source>
        <dbReference type="Pfam" id="PF02591"/>
    </source>
</evidence>
<accession>A0ABW5X9W6</accession>
<comment type="caution">
    <text evidence="4">The sequence shown here is derived from an EMBL/GenBank/DDBJ whole genome shotgun (WGS) entry which is preliminary data.</text>
</comment>
<feature type="domain" description="CT398-like coiled coil hairpin" evidence="3">
    <location>
        <begin position="15"/>
        <end position="195"/>
    </location>
</feature>
<keyword evidence="5" id="KW-1185">Reference proteome</keyword>
<dbReference type="Proteomes" id="UP001597391">
    <property type="component" value="Unassembled WGS sequence"/>
</dbReference>
<evidence type="ECO:0000313" key="5">
    <source>
        <dbReference type="Proteomes" id="UP001597391"/>
    </source>
</evidence>
<dbReference type="InterPro" id="IPR052376">
    <property type="entry name" value="Oxidative_Scav/Glycosyltrans"/>
</dbReference>
<gene>
    <name evidence="4" type="ORF">ACFSYH_01410</name>
</gene>
<organism evidence="4 5">
    <name type="scientific">Populibacterium corticicola</name>
    <dbReference type="NCBI Taxonomy" id="1812826"/>
    <lineage>
        <taxon>Bacteria</taxon>
        <taxon>Bacillati</taxon>
        <taxon>Actinomycetota</taxon>
        <taxon>Actinomycetes</taxon>
        <taxon>Micrococcales</taxon>
        <taxon>Jonesiaceae</taxon>
        <taxon>Populibacterium</taxon>
    </lineage>
</organism>
<evidence type="ECO:0000259" key="3">
    <source>
        <dbReference type="Pfam" id="PF24481"/>
    </source>
</evidence>
<evidence type="ECO:0000256" key="1">
    <source>
        <dbReference type="SAM" id="Coils"/>
    </source>
</evidence>
<dbReference type="EMBL" id="JBHUOP010000001">
    <property type="protein sequence ID" value="MFD2839226.1"/>
    <property type="molecule type" value="Genomic_DNA"/>
</dbReference>
<protein>
    <submittedName>
        <fullName evidence="4">Zinc ribbon domain-containing protein</fullName>
    </submittedName>
</protein>
<feature type="coiled-coil region" evidence="1">
    <location>
        <begin position="59"/>
        <end position="117"/>
    </location>
</feature>
<name>A0ABW5X9W6_9MICO</name>
<sequence>MANASFADQLQLLELQALDTKLAQLVHQRKNLPEIEAVAEVESRIADLSGALIASRTAASDLKRELSKAEADVEQVETRLKKDQGRLDSGSVSAKDATALMSEIEKLTGRMGELEEIQLEIMDRLDAHQDALGKLESANSAMQGELEAARSALATADAAVVEQGKALVVERDAAAAKIGEQSLLALYKKVKEQSGGVGAAALVGKRCGGCRLELNPGDLAAVLAAPQDKVVRCEECGRILVRVPEPKSALAAD</sequence>
<feature type="domain" description="C4-type zinc ribbon" evidence="2">
    <location>
        <begin position="206"/>
        <end position="240"/>
    </location>
</feature>
<dbReference type="RefSeq" id="WP_377464665.1">
    <property type="nucleotide sequence ID" value="NZ_JBHUOP010000001.1"/>
</dbReference>
<keyword evidence="1" id="KW-0175">Coiled coil</keyword>
<dbReference type="InterPro" id="IPR056003">
    <property type="entry name" value="CT398_CC_hairpin"/>
</dbReference>
<dbReference type="PANTHER" id="PTHR39082:SF1">
    <property type="entry name" value="SCAVENGER RECEPTOR CLASS A MEMBER 3"/>
    <property type="match status" value="1"/>
</dbReference>
<dbReference type="Pfam" id="PF02591">
    <property type="entry name" value="Zn_ribbon_9"/>
    <property type="match status" value="1"/>
</dbReference>